<feature type="region of interest" description="Disordered" evidence="1">
    <location>
        <begin position="389"/>
        <end position="421"/>
    </location>
</feature>
<sequence length="685" mass="73193">MTDTQTVSPTRMDEITVRLGDLGLAPENLRFQEPADDGVPQLAETVLAAGVLIPPIVRAGLKSEQAFMTLDGRRRRFSLLVLRDRGDIDDDYPVVCKLAASKAQQAAAIILPNAEVAPVHIADIIGAIGKLRKAKMDTAGIARALGYAELEIKRLEALSAVHPSVLKALRLGKLNLKQVRLFARMPDKKQQGELAETALDGHFHDYQLHQVINGSRLTIEDDRFGLVGMARYTAAGGRVESDLFAELADVLLDPGKLQDLWRERAAPFVEGFKQLGLAVYIGRDAGFRAPEGFETLPYVYPGDLTDETKAVLAAARQRVAQAARDLGGVDLAADDAALTIFPLLQAKMEVASAPLKRLALGAVILSPDGATGISAEFFAAPVSEELLDGAGDDLAGENGADEDDASGGQGNGARYGRSASDVEVPKADVDVEGSSHVLHETRTDVATRGLIRDLADNPAAALTALVAQLFKQLALQGGPGHEESALAINATGYRRGQTPAIGALDGDIRARLEARRVVYKASGLRPIAWVDGLAHGDKMALLAELTAITLNLREARTSNIRDSARAEAIELAQLCAADISAHWTPDPDYLAVHSKRQLLVLLDEMQLDDPRAKTLKKDELVVLVADAAAERQWAPQVLSWESTTVETQPPADEDQDQDDGDEALADDLTPGPAAPSPEVSVQHAA</sequence>
<dbReference type="PANTHER" id="PTHR33375:SF7">
    <property type="entry name" value="CHROMOSOME 2-PARTITIONING PROTEIN PARB-RELATED"/>
    <property type="match status" value="1"/>
</dbReference>
<dbReference type="GO" id="GO:0007059">
    <property type="term" value="P:chromosome segregation"/>
    <property type="evidence" value="ECO:0007669"/>
    <property type="project" value="TreeGrafter"/>
</dbReference>
<feature type="compositionally biased region" description="Acidic residues" evidence="1">
    <location>
        <begin position="389"/>
        <end position="405"/>
    </location>
</feature>
<dbReference type="InterPro" id="IPR050336">
    <property type="entry name" value="Chromosome_partition/occlusion"/>
</dbReference>
<dbReference type="SUPFAM" id="SSF109709">
    <property type="entry name" value="KorB DNA-binding domain-like"/>
    <property type="match status" value="1"/>
</dbReference>
<evidence type="ECO:0008006" key="3">
    <source>
        <dbReference type="Google" id="ProtNLM"/>
    </source>
</evidence>
<name>B0T9S5_CAUSK</name>
<reference evidence="2" key="1">
    <citation type="submission" date="2008-01" db="EMBL/GenBank/DDBJ databases">
        <title>Complete sequence of plasmid2 pCAUL02 of Caulobacter sp. K31.</title>
        <authorList>
            <consortium name="US DOE Joint Genome Institute"/>
            <person name="Copeland A."/>
            <person name="Lucas S."/>
            <person name="Lapidus A."/>
            <person name="Barry K."/>
            <person name="Glavina del Rio T."/>
            <person name="Dalin E."/>
            <person name="Tice H."/>
            <person name="Pitluck S."/>
            <person name="Bruce D."/>
            <person name="Goodwin L."/>
            <person name="Thompson L.S."/>
            <person name="Brettin T."/>
            <person name="Detter J.C."/>
            <person name="Han C."/>
            <person name="Schmutz J."/>
            <person name="Larimer F."/>
            <person name="Land M."/>
            <person name="Hauser L."/>
            <person name="Kyrpides N."/>
            <person name="Kim E."/>
            <person name="Stephens C."/>
            <person name="Richardson P."/>
        </authorList>
    </citation>
    <scope>NUCLEOTIDE SEQUENCE [LARGE SCALE GENOMIC DNA]</scope>
    <source>
        <strain evidence="2">K31</strain>
        <plasmid evidence="2">pCAUL02</plasmid>
    </source>
</reference>
<evidence type="ECO:0000256" key="1">
    <source>
        <dbReference type="SAM" id="MobiDB-lite"/>
    </source>
</evidence>
<dbReference type="eggNOG" id="COG1475">
    <property type="taxonomic scope" value="Bacteria"/>
</dbReference>
<dbReference type="GO" id="GO:0005694">
    <property type="term" value="C:chromosome"/>
    <property type="evidence" value="ECO:0007669"/>
    <property type="project" value="TreeGrafter"/>
</dbReference>
<dbReference type="HOGENOM" id="CLU_022934_0_0_5"/>
<proteinExistence type="predicted"/>
<dbReference type="PANTHER" id="PTHR33375">
    <property type="entry name" value="CHROMOSOME-PARTITIONING PROTEIN PARB-RELATED"/>
    <property type="match status" value="1"/>
</dbReference>
<organism evidence="2">
    <name type="scientific">Caulobacter sp. (strain K31)</name>
    <dbReference type="NCBI Taxonomy" id="366602"/>
    <lineage>
        <taxon>Bacteria</taxon>
        <taxon>Pseudomonadati</taxon>
        <taxon>Pseudomonadota</taxon>
        <taxon>Alphaproteobacteria</taxon>
        <taxon>Caulobacterales</taxon>
        <taxon>Caulobacteraceae</taxon>
        <taxon>Caulobacter</taxon>
    </lineage>
</organism>
<accession>B0T9S5</accession>
<dbReference type="Gene3D" id="1.10.10.2830">
    <property type="match status" value="1"/>
</dbReference>
<feature type="compositionally biased region" description="Acidic residues" evidence="1">
    <location>
        <begin position="651"/>
        <end position="665"/>
    </location>
</feature>
<geneLocation type="plasmid" evidence="2">
    <name>pCAUL02</name>
</geneLocation>
<dbReference type="EMBL" id="CP000929">
    <property type="protein sequence ID" value="ABZ74474.1"/>
    <property type="molecule type" value="Genomic_DNA"/>
</dbReference>
<protein>
    <recommendedName>
        <fullName evidence="3">ParB domain protein nuclease</fullName>
    </recommendedName>
</protein>
<keyword evidence="2" id="KW-0614">Plasmid</keyword>
<feature type="region of interest" description="Disordered" evidence="1">
    <location>
        <begin position="638"/>
        <end position="685"/>
    </location>
</feature>
<dbReference type="KEGG" id="cak:Caul_5355"/>
<evidence type="ECO:0000313" key="2">
    <source>
        <dbReference type="EMBL" id="ABZ74474.1"/>
    </source>
</evidence>
<gene>
    <name evidence="2" type="ordered locus">Caul_5355</name>
</gene>
<dbReference type="AlphaFoldDB" id="B0T9S5"/>